<proteinExistence type="predicted"/>
<dbReference type="GO" id="GO:0005634">
    <property type="term" value="C:nucleus"/>
    <property type="evidence" value="ECO:0007669"/>
    <property type="project" value="UniProtKB-SubCell"/>
</dbReference>
<dbReference type="PANTHER" id="PTHR13468">
    <property type="entry name" value="DEK PROTEIN"/>
    <property type="match status" value="1"/>
</dbReference>
<keyword evidence="3" id="KW-0238">DNA-binding</keyword>
<evidence type="ECO:0000313" key="8">
    <source>
        <dbReference type="Proteomes" id="UP000075886"/>
    </source>
</evidence>
<evidence type="ECO:0000256" key="4">
    <source>
        <dbReference type="ARBA" id="ARBA00023242"/>
    </source>
</evidence>
<evidence type="ECO:0000259" key="6">
    <source>
        <dbReference type="PROSITE" id="PS51998"/>
    </source>
</evidence>
<dbReference type="AlphaFoldDB" id="A0A182QCU7"/>
<feature type="compositionally biased region" description="Low complexity" evidence="5">
    <location>
        <begin position="374"/>
        <end position="385"/>
    </location>
</feature>
<feature type="compositionally biased region" description="Basic and acidic residues" evidence="5">
    <location>
        <begin position="550"/>
        <end position="564"/>
    </location>
</feature>
<evidence type="ECO:0000256" key="1">
    <source>
        <dbReference type="ARBA" id="ARBA00004123"/>
    </source>
</evidence>
<feature type="compositionally biased region" description="Polar residues" evidence="5">
    <location>
        <begin position="83"/>
        <end position="94"/>
    </location>
</feature>
<dbReference type="GO" id="GO:0006325">
    <property type="term" value="P:chromatin organization"/>
    <property type="evidence" value="ECO:0007669"/>
    <property type="project" value="UniProtKB-KW"/>
</dbReference>
<dbReference type="VEuPathDB" id="VectorBase:AFAF007600"/>
<dbReference type="GO" id="GO:2000779">
    <property type="term" value="P:regulation of double-strand break repair"/>
    <property type="evidence" value="ECO:0007669"/>
    <property type="project" value="TreeGrafter"/>
</dbReference>
<keyword evidence="4" id="KW-0539">Nucleus</keyword>
<feature type="compositionally biased region" description="Acidic residues" evidence="5">
    <location>
        <begin position="253"/>
        <end position="282"/>
    </location>
</feature>
<dbReference type="SUPFAM" id="SSF109715">
    <property type="entry name" value="DEK C-terminal domain"/>
    <property type="match status" value="1"/>
</dbReference>
<dbReference type="EMBL" id="AXCN02002114">
    <property type="status" value="NOT_ANNOTATED_CDS"/>
    <property type="molecule type" value="Genomic_DNA"/>
</dbReference>
<organism evidence="7 8">
    <name type="scientific">Anopheles farauti</name>
    <dbReference type="NCBI Taxonomy" id="69004"/>
    <lineage>
        <taxon>Eukaryota</taxon>
        <taxon>Metazoa</taxon>
        <taxon>Ecdysozoa</taxon>
        <taxon>Arthropoda</taxon>
        <taxon>Hexapoda</taxon>
        <taxon>Insecta</taxon>
        <taxon>Pterygota</taxon>
        <taxon>Neoptera</taxon>
        <taxon>Endopterygota</taxon>
        <taxon>Diptera</taxon>
        <taxon>Nematocera</taxon>
        <taxon>Culicoidea</taxon>
        <taxon>Culicidae</taxon>
        <taxon>Anophelinae</taxon>
        <taxon>Anopheles</taxon>
    </lineage>
</organism>
<dbReference type="EMBL" id="AXCN02002113">
    <property type="status" value="NOT_ANNOTATED_CDS"/>
    <property type="molecule type" value="Genomic_DNA"/>
</dbReference>
<feature type="region of interest" description="Disordered" evidence="5">
    <location>
        <begin position="1"/>
        <end position="147"/>
    </location>
</feature>
<dbReference type="Pfam" id="PF08766">
    <property type="entry name" value="DEK_C"/>
    <property type="match status" value="1"/>
</dbReference>
<feature type="compositionally biased region" description="Low complexity" evidence="5">
    <location>
        <begin position="291"/>
        <end position="301"/>
    </location>
</feature>
<dbReference type="PANTHER" id="PTHR13468:SF1">
    <property type="entry name" value="PROTEIN DEK"/>
    <property type="match status" value="1"/>
</dbReference>
<dbReference type="EnsemblMetazoa" id="AFAF007600-RA">
    <property type="protein sequence ID" value="AFAF007600-PA"/>
    <property type="gene ID" value="AFAF007600"/>
</dbReference>
<reference evidence="7" key="2">
    <citation type="submission" date="2020-05" db="UniProtKB">
        <authorList>
            <consortium name="EnsemblMetazoa"/>
        </authorList>
    </citation>
    <scope>IDENTIFICATION</scope>
    <source>
        <strain evidence="7">FAR1</strain>
    </source>
</reference>
<feature type="domain" description="DEK-C" evidence="6">
    <location>
        <begin position="569"/>
        <end position="625"/>
    </location>
</feature>
<dbReference type="STRING" id="69004.A0A182QCU7"/>
<feature type="region of interest" description="Disordered" evidence="5">
    <location>
        <begin position="253"/>
        <end position="574"/>
    </location>
</feature>
<evidence type="ECO:0000313" key="7">
    <source>
        <dbReference type="EnsemblMetazoa" id="AFAF007600-PA"/>
    </source>
</evidence>
<dbReference type="Proteomes" id="UP000075886">
    <property type="component" value="Unassembled WGS sequence"/>
</dbReference>
<dbReference type="InterPro" id="IPR014876">
    <property type="entry name" value="DEK_C"/>
</dbReference>
<feature type="compositionally biased region" description="Acidic residues" evidence="5">
    <location>
        <begin position="394"/>
        <end position="407"/>
    </location>
</feature>
<feature type="compositionally biased region" description="Acidic residues" evidence="5">
    <location>
        <begin position="520"/>
        <end position="549"/>
    </location>
</feature>
<reference evidence="8" key="1">
    <citation type="submission" date="2014-01" db="EMBL/GenBank/DDBJ databases">
        <title>The Genome Sequence of Anopheles farauti FAR1 (V2).</title>
        <authorList>
            <consortium name="The Broad Institute Genomics Platform"/>
            <person name="Neafsey D.E."/>
            <person name="Besansky N."/>
            <person name="Howell P."/>
            <person name="Walton C."/>
            <person name="Young S.K."/>
            <person name="Zeng Q."/>
            <person name="Gargeya S."/>
            <person name="Fitzgerald M."/>
            <person name="Haas B."/>
            <person name="Abouelleil A."/>
            <person name="Allen A.W."/>
            <person name="Alvarado L."/>
            <person name="Arachchi H.M."/>
            <person name="Berlin A.M."/>
            <person name="Chapman S.B."/>
            <person name="Gainer-Dewar J."/>
            <person name="Goldberg J."/>
            <person name="Griggs A."/>
            <person name="Gujja S."/>
            <person name="Hansen M."/>
            <person name="Howarth C."/>
            <person name="Imamovic A."/>
            <person name="Ireland A."/>
            <person name="Larimer J."/>
            <person name="McCowan C."/>
            <person name="Murphy C."/>
            <person name="Pearson M."/>
            <person name="Poon T.W."/>
            <person name="Priest M."/>
            <person name="Roberts A."/>
            <person name="Saif S."/>
            <person name="Shea T."/>
            <person name="Sisk P."/>
            <person name="Sykes S."/>
            <person name="Wortman J."/>
            <person name="Nusbaum C."/>
            <person name="Birren B."/>
        </authorList>
    </citation>
    <scope>NUCLEOTIDE SEQUENCE [LARGE SCALE GENOMIC DNA]</scope>
    <source>
        <strain evidence="8">FAR1</strain>
    </source>
</reference>
<evidence type="ECO:0000256" key="5">
    <source>
        <dbReference type="SAM" id="MobiDB-lite"/>
    </source>
</evidence>
<comment type="subcellular location">
    <subcellularLocation>
        <location evidence="1">Nucleus</location>
    </subcellularLocation>
</comment>
<feature type="compositionally biased region" description="Acidic residues" evidence="5">
    <location>
        <begin position="448"/>
        <end position="463"/>
    </location>
</feature>
<protein>
    <recommendedName>
        <fullName evidence="6">DEK-C domain-containing protein</fullName>
    </recommendedName>
</protein>
<dbReference type="GO" id="GO:0003677">
    <property type="term" value="F:DNA binding"/>
    <property type="evidence" value="ECO:0007669"/>
    <property type="project" value="UniProtKB-KW"/>
</dbReference>
<dbReference type="GO" id="GO:0042393">
    <property type="term" value="F:histone binding"/>
    <property type="evidence" value="ECO:0007669"/>
    <property type="project" value="TreeGrafter"/>
</dbReference>
<accession>A0A182QCU7</accession>
<keyword evidence="8" id="KW-1185">Reference proteome</keyword>
<name>A0A182QCU7_9DIPT</name>
<sequence length="626" mass="67717">MSAKNAVDEEKKLLSKMAEEREGDKGSMKPATAAPEDGGTSKADSTGTGADKKPTVADAVAETKNQTKKPDEKNDDDYKSKPDGSSVTDGNSQPDGAAGRDNGNAEKPKVAATETAGKGRNGAKKPATPGEEDAEEGAGGGAGKKPTAGKSLGAIAQIDANINSAKVDDLQTLHTILYDGPAKAMVLRRNLRKFDGFEFGPDSDAYRKRVSATEKLDVKKLAQLAHVLALEKKGTKEELAARICTFLLKPDGEEELSADELGEEEEEDEDDEEEEEVSEEEEAPKKKTPARRGGAAAATPTRGRDNASSKSTSGRPKRTTAGRGYQDYTSSEEEEEETVKVGRGRRARRGSDSGSDYNPSAGSDSDAGKRRSSRAPARGSRTSARNVRKRYSDDESEESASDEDFSEDDRRKKKTTPARGGRGRPSAAAAASRQSQRGRGRKRKAETESEEEESEEEEVDSEDSDRPKRKSVAKTGGRVVAANNKAKNVTPVKGRGQPKRAAAVNSAKKTKRGRGRSSSGDEDDEEDEEDAEEEEEEDEPELEENESEDEKPLVKKAKQEKEVVDAAAPPSEDDIKEYLKEILEEANLEEITMKTVCKKVYAKYPEHDLSHKKDFIKATVKSLIST</sequence>
<feature type="compositionally biased region" description="Basic and acidic residues" evidence="5">
    <location>
        <begin position="1"/>
        <end position="27"/>
    </location>
</feature>
<feature type="compositionally biased region" description="Basic and acidic residues" evidence="5">
    <location>
        <begin position="68"/>
        <end position="82"/>
    </location>
</feature>
<dbReference type="InterPro" id="IPR044198">
    <property type="entry name" value="DEK"/>
</dbReference>
<keyword evidence="2" id="KW-0156">Chromatin regulator</keyword>
<feature type="compositionally biased region" description="Low complexity" evidence="5">
    <location>
        <begin position="424"/>
        <end position="435"/>
    </location>
</feature>
<evidence type="ECO:0000256" key="2">
    <source>
        <dbReference type="ARBA" id="ARBA00022853"/>
    </source>
</evidence>
<evidence type="ECO:0000256" key="3">
    <source>
        <dbReference type="ARBA" id="ARBA00023125"/>
    </source>
</evidence>
<dbReference type="Gene3D" id="1.10.10.60">
    <property type="entry name" value="Homeodomain-like"/>
    <property type="match status" value="1"/>
</dbReference>
<dbReference type="PROSITE" id="PS51998">
    <property type="entry name" value="DEK_C"/>
    <property type="match status" value="1"/>
</dbReference>